<dbReference type="PANTHER" id="PTHR33986:SF15">
    <property type="entry name" value="MITOCHONDRIAL FISSION PROTEIN ELM1"/>
    <property type="match status" value="1"/>
</dbReference>
<feature type="region of interest" description="Disordered" evidence="1">
    <location>
        <begin position="20"/>
        <end position="65"/>
    </location>
</feature>
<evidence type="ECO:0000313" key="2">
    <source>
        <dbReference type="EMBL" id="OTF96215.1"/>
    </source>
</evidence>
<gene>
    <name evidence="2" type="ORF">HannXRQ_Chr15g0491621</name>
</gene>
<keyword evidence="3" id="KW-1185">Reference proteome</keyword>
<dbReference type="InParanoid" id="A0A251SD81"/>
<dbReference type="Proteomes" id="UP000215914">
    <property type="component" value="Chromosome 15"/>
</dbReference>
<dbReference type="GO" id="GO:0000266">
    <property type="term" value="P:mitochondrial fission"/>
    <property type="evidence" value="ECO:0000318"/>
    <property type="project" value="GO_Central"/>
</dbReference>
<proteinExistence type="predicted"/>
<dbReference type="PANTHER" id="PTHR33986">
    <property type="entry name" value="OS02G0535700 PROTEIN"/>
    <property type="match status" value="1"/>
</dbReference>
<reference evidence="3" key="1">
    <citation type="journal article" date="2017" name="Nature">
        <title>The sunflower genome provides insights into oil metabolism, flowering and Asterid evolution.</title>
        <authorList>
            <person name="Badouin H."/>
            <person name="Gouzy J."/>
            <person name="Grassa C.J."/>
            <person name="Murat F."/>
            <person name="Staton S.E."/>
            <person name="Cottret L."/>
            <person name="Lelandais-Briere C."/>
            <person name="Owens G.L."/>
            <person name="Carrere S."/>
            <person name="Mayjonade B."/>
            <person name="Legrand L."/>
            <person name="Gill N."/>
            <person name="Kane N.C."/>
            <person name="Bowers J.E."/>
            <person name="Hubner S."/>
            <person name="Bellec A."/>
            <person name="Berard A."/>
            <person name="Berges H."/>
            <person name="Blanchet N."/>
            <person name="Boniface M.C."/>
            <person name="Brunel D."/>
            <person name="Catrice O."/>
            <person name="Chaidir N."/>
            <person name="Claudel C."/>
            <person name="Donnadieu C."/>
            <person name="Faraut T."/>
            <person name="Fievet G."/>
            <person name="Helmstetter N."/>
            <person name="King M."/>
            <person name="Knapp S.J."/>
            <person name="Lai Z."/>
            <person name="Le Paslier M.C."/>
            <person name="Lippi Y."/>
            <person name="Lorenzon L."/>
            <person name="Mandel J.R."/>
            <person name="Marage G."/>
            <person name="Marchand G."/>
            <person name="Marquand E."/>
            <person name="Bret-Mestries E."/>
            <person name="Morien E."/>
            <person name="Nambeesan S."/>
            <person name="Nguyen T."/>
            <person name="Pegot-Espagnet P."/>
            <person name="Pouilly N."/>
            <person name="Raftis F."/>
            <person name="Sallet E."/>
            <person name="Schiex T."/>
            <person name="Thomas J."/>
            <person name="Vandecasteele C."/>
            <person name="Vares D."/>
            <person name="Vear F."/>
            <person name="Vautrin S."/>
            <person name="Crespi M."/>
            <person name="Mangin B."/>
            <person name="Burke J.M."/>
            <person name="Salse J."/>
            <person name="Munos S."/>
            <person name="Vincourt P."/>
            <person name="Rieseberg L.H."/>
            <person name="Langlade N.B."/>
        </authorList>
    </citation>
    <scope>NUCLEOTIDE SEQUENCE [LARGE SCALE GENOMIC DNA]</scope>
    <source>
        <strain evidence="3">cv. SF193</strain>
    </source>
</reference>
<organism evidence="2 3">
    <name type="scientific">Helianthus annuus</name>
    <name type="common">Common sunflower</name>
    <dbReference type="NCBI Taxonomy" id="4232"/>
    <lineage>
        <taxon>Eukaryota</taxon>
        <taxon>Viridiplantae</taxon>
        <taxon>Streptophyta</taxon>
        <taxon>Embryophyta</taxon>
        <taxon>Tracheophyta</taxon>
        <taxon>Spermatophyta</taxon>
        <taxon>Magnoliopsida</taxon>
        <taxon>eudicotyledons</taxon>
        <taxon>Gunneridae</taxon>
        <taxon>Pentapetalae</taxon>
        <taxon>asterids</taxon>
        <taxon>campanulids</taxon>
        <taxon>Asterales</taxon>
        <taxon>Asteraceae</taxon>
        <taxon>Asteroideae</taxon>
        <taxon>Heliantheae alliance</taxon>
        <taxon>Heliantheae</taxon>
        <taxon>Helianthus</taxon>
    </lineage>
</organism>
<protein>
    <submittedName>
        <fullName evidence="2">Putative fission protein ELM1-like protein</fullName>
    </submittedName>
</protein>
<dbReference type="AlphaFoldDB" id="A0A251SD81"/>
<name>A0A251SD81_HELAN</name>
<accession>A0A251SD81</accession>
<evidence type="ECO:0000256" key="1">
    <source>
        <dbReference type="SAM" id="MobiDB-lite"/>
    </source>
</evidence>
<sequence>MFSTTIESFRSCASSLKLDSGQKAPADIQATVAHNDDDKDASIGNIEGEDEEPSKVEHEHEPKESSKVAHEYAHSHEPGRSHCKYGTDLSKQLTNYLRGFLDSCGSVGIYFSRRTPDKVANFMRKELGDHPKIYVYDGEEPNPHIGHLAWIDAFIVTADSISMLSEACSTGSIISGNENRGKFSMTTTPQLISCHFPAQNAGTSTIILESIWCK</sequence>
<dbReference type="InterPro" id="IPR009367">
    <property type="entry name" value="Elm1-like"/>
</dbReference>
<feature type="compositionally biased region" description="Basic and acidic residues" evidence="1">
    <location>
        <begin position="53"/>
        <end position="65"/>
    </location>
</feature>
<dbReference type="STRING" id="4232.A0A251SD81"/>
<dbReference type="EMBL" id="CM007904">
    <property type="protein sequence ID" value="OTF96215.1"/>
    <property type="molecule type" value="Genomic_DNA"/>
</dbReference>
<evidence type="ECO:0000313" key="3">
    <source>
        <dbReference type="Proteomes" id="UP000215914"/>
    </source>
</evidence>
<dbReference type="Pfam" id="PF06258">
    <property type="entry name" value="Mito_fiss_Elm1"/>
    <property type="match status" value="1"/>
</dbReference>
<dbReference type="GO" id="GO:0005741">
    <property type="term" value="C:mitochondrial outer membrane"/>
    <property type="evidence" value="ECO:0000318"/>
    <property type="project" value="GO_Central"/>
</dbReference>